<comment type="similarity">
    <text evidence="1">Belongs to the N(4)/N(6)-methyltransferase family. N(4) subfamily.</text>
</comment>
<dbReference type="PRINTS" id="PR00508">
    <property type="entry name" value="S21N4MTFRASE"/>
</dbReference>
<evidence type="ECO:0000256" key="6">
    <source>
        <dbReference type="ARBA" id="ARBA00023125"/>
    </source>
</evidence>
<dbReference type="SUPFAM" id="SSF53335">
    <property type="entry name" value="S-adenosyl-L-methionine-dependent methyltransferases"/>
    <property type="match status" value="1"/>
</dbReference>
<accession>A0ABN2YA00</accession>
<evidence type="ECO:0000256" key="7">
    <source>
        <dbReference type="ARBA" id="ARBA00049120"/>
    </source>
</evidence>
<sequence length="330" mass="37053">MAKLHEQITSGRVVYTTRAGAQVCGDSRKVLAELPETSVDLIMTSPPFPLLRQKEYGNKDQAEYVDWLVEFVEAAKPALKETGSLVIDIGGAYQKGRPVRSLHQFRALIRFVDDLGYNLAEEFYWHNPARLPSPIEWVNKRKWRAKDSVNTVWWLSKGDRPKSDVGKVRTPYSESMQKLLKDPSGYYRPKKRASEHDIGTAFGIDNGGALPSNLLSIPNTESNGFYLRMCKELGFESHPARFPAALPEFFIKMLTDPGDVVVDIFSGSNTTGYAAETHGRNWLSIELDEKYAARSALRFLEGRTATDVAAIYEQMLAVNSQVDVEPTVLF</sequence>
<name>A0ABN2YA00_9ACTN</name>
<comment type="catalytic activity">
    <reaction evidence="7">
        <text>a 2'-deoxycytidine in DNA + S-adenosyl-L-methionine = an N(4)-methyl-2'-deoxycytidine in DNA + S-adenosyl-L-homocysteine + H(+)</text>
        <dbReference type="Rhea" id="RHEA:16857"/>
        <dbReference type="Rhea" id="RHEA-COMP:11369"/>
        <dbReference type="Rhea" id="RHEA-COMP:13674"/>
        <dbReference type="ChEBI" id="CHEBI:15378"/>
        <dbReference type="ChEBI" id="CHEBI:57856"/>
        <dbReference type="ChEBI" id="CHEBI:59789"/>
        <dbReference type="ChEBI" id="CHEBI:85452"/>
        <dbReference type="ChEBI" id="CHEBI:137933"/>
        <dbReference type="EC" id="2.1.1.113"/>
    </reaction>
</comment>
<feature type="domain" description="DNA methylase N-4/N-6" evidence="9">
    <location>
        <begin position="39"/>
        <end position="293"/>
    </location>
</feature>
<protein>
    <recommendedName>
        <fullName evidence="8">Methyltransferase</fullName>
        <ecNumber evidence="8">2.1.1.-</ecNumber>
    </recommendedName>
</protein>
<evidence type="ECO:0000256" key="8">
    <source>
        <dbReference type="RuleBase" id="RU362026"/>
    </source>
</evidence>
<evidence type="ECO:0000256" key="5">
    <source>
        <dbReference type="ARBA" id="ARBA00022747"/>
    </source>
</evidence>
<comment type="caution">
    <text evidence="10">The sequence shown here is derived from an EMBL/GenBank/DDBJ whole genome shotgun (WGS) entry which is preliminary data.</text>
</comment>
<dbReference type="InterPro" id="IPR017985">
    <property type="entry name" value="MeTrfase_CN4_CS"/>
</dbReference>
<keyword evidence="6" id="KW-0238">DNA-binding</keyword>
<evidence type="ECO:0000256" key="3">
    <source>
        <dbReference type="ARBA" id="ARBA00022679"/>
    </source>
</evidence>
<dbReference type="EC" id="2.1.1.-" evidence="8"/>
<dbReference type="PROSITE" id="PS00093">
    <property type="entry name" value="N4_MTASE"/>
    <property type="match status" value="1"/>
</dbReference>
<dbReference type="RefSeq" id="WP_344558934.1">
    <property type="nucleotide sequence ID" value="NZ_BAAANS010000095.1"/>
</dbReference>
<keyword evidence="5" id="KW-0680">Restriction system</keyword>
<evidence type="ECO:0000313" key="10">
    <source>
        <dbReference type="EMBL" id="GAA2123732.1"/>
    </source>
</evidence>
<keyword evidence="2" id="KW-0489">Methyltransferase</keyword>
<evidence type="ECO:0000259" key="9">
    <source>
        <dbReference type="Pfam" id="PF01555"/>
    </source>
</evidence>
<dbReference type="Gene3D" id="3.40.50.150">
    <property type="entry name" value="Vaccinia Virus protein VP39"/>
    <property type="match status" value="1"/>
</dbReference>
<proteinExistence type="inferred from homology"/>
<evidence type="ECO:0000313" key="11">
    <source>
        <dbReference type="Proteomes" id="UP001500897"/>
    </source>
</evidence>
<reference evidence="10 11" key="1">
    <citation type="journal article" date="2019" name="Int. J. Syst. Evol. Microbiol.">
        <title>The Global Catalogue of Microorganisms (GCM) 10K type strain sequencing project: providing services to taxonomists for standard genome sequencing and annotation.</title>
        <authorList>
            <consortium name="The Broad Institute Genomics Platform"/>
            <consortium name="The Broad Institute Genome Sequencing Center for Infectious Disease"/>
            <person name="Wu L."/>
            <person name="Ma J."/>
        </authorList>
    </citation>
    <scope>NUCLEOTIDE SEQUENCE [LARGE SCALE GENOMIC DNA]</scope>
    <source>
        <strain evidence="10 11">JCM 14559</strain>
    </source>
</reference>
<evidence type="ECO:0000256" key="4">
    <source>
        <dbReference type="ARBA" id="ARBA00022691"/>
    </source>
</evidence>
<gene>
    <name evidence="10" type="ORF">GCM10009759_75000</name>
</gene>
<keyword evidence="4" id="KW-0949">S-adenosyl-L-methionine</keyword>
<keyword evidence="11" id="KW-1185">Reference proteome</keyword>
<organism evidence="10 11">
    <name type="scientific">Kitasatospora saccharophila</name>
    <dbReference type="NCBI Taxonomy" id="407973"/>
    <lineage>
        <taxon>Bacteria</taxon>
        <taxon>Bacillati</taxon>
        <taxon>Actinomycetota</taxon>
        <taxon>Actinomycetes</taxon>
        <taxon>Kitasatosporales</taxon>
        <taxon>Streptomycetaceae</taxon>
        <taxon>Kitasatospora</taxon>
    </lineage>
</organism>
<evidence type="ECO:0000256" key="1">
    <source>
        <dbReference type="ARBA" id="ARBA00010203"/>
    </source>
</evidence>
<dbReference type="EMBL" id="BAAANS010000095">
    <property type="protein sequence ID" value="GAA2123732.1"/>
    <property type="molecule type" value="Genomic_DNA"/>
</dbReference>
<keyword evidence="3" id="KW-0808">Transferase</keyword>
<evidence type="ECO:0000256" key="2">
    <source>
        <dbReference type="ARBA" id="ARBA00022603"/>
    </source>
</evidence>
<dbReference type="Pfam" id="PF01555">
    <property type="entry name" value="N6_N4_Mtase"/>
    <property type="match status" value="1"/>
</dbReference>
<dbReference type="Proteomes" id="UP001500897">
    <property type="component" value="Unassembled WGS sequence"/>
</dbReference>
<dbReference type="InterPro" id="IPR001091">
    <property type="entry name" value="RM_Methyltransferase"/>
</dbReference>
<dbReference type="InterPro" id="IPR029063">
    <property type="entry name" value="SAM-dependent_MTases_sf"/>
</dbReference>
<dbReference type="InterPro" id="IPR002941">
    <property type="entry name" value="DNA_methylase_N4/N6"/>
</dbReference>